<dbReference type="GO" id="GO:0003723">
    <property type="term" value="F:RNA binding"/>
    <property type="evidence" value="ECO:0007669"/>
    <property type="project" value="UniProtKB-UniRule"/>
</dbReference>
<sequence>MPQLSSIERRELRARAHNLDPVVSIAENGLTESVLKEIDINLKAHQLIKIRVYGDSRENRIAYLEQICAELDAAPVQHIGKLLIVWRPTAGESATVNGAQNPKSRGPASAPRRTKRSFQG</sequence>
<dbReference type="Gene3D" id="3.30.110.60">
    <property type="entry name" value="YhbY-like"/>
    <property type="match status" value="1"/>
</dbReference>
<evidence type="ECO:0000256" key="1">
    <source>
        <dbReference type="ARBA" id="ARBA00022884"/>
    </source>
</evidence>
<evidence type="ECO:0000259" key="4">
    <source>
        <dbReference type="PROSITE" id="PS51295"/>
    </source>
</evidence>
<evidence type="ECO:0000313" key="6">
    <source>
        <dbReference type="Proteomes" id="UP000070186"/>
    </source>
</evidence>
<protein>
    <submittedName>
        <fullName evidence="5">RNA-binding protein</fullName>
    </submittedName>
</protein>
<feature type="region of interest" description="Disordered" evidence="3">
    <location>
        <begin position="93"/>
        <end position="120"/>
    </location>
</feature>
<dbReference type="Proteomes" id="UP000070186">
    <property type="component" value="Unassembled WGS sequence"/>
</dbReference>
<accession>A0A133XJ14</accession>
<dbReference type="InterPro" id="IPR051925">
    <property type="entry name" value="RNA-binding_domain"/>
</dbReference>
<comment type="caution">
    <text evidence="5">The sequence shown here is derived from an EMBL/GenBank/DDBJ whole genome shotgun (WGS) entry which is preliminary data.</text>
</comment>
<dbReference type="PANTHER" id="PTHR40065">
    <property type="entry name" value="RNA-BINDING PROTEIN YHBY"/>
    <property type="match status" value="1"/>
</dbReference>
<dbReference type="PANTHER" id="PTHR40065:SF3">
    <property type="entry name" value="RNA-BINDING PROTEIN YHBY"/>
    <property type="match status" value="1"/>
</dbReference>
<dbReference type="PROSITE" id="PS51295">
    <property type="entry name" value="CRM"/>
    <property type="match status" value="1"/>
</dbReference>
<feature type="domain" description="CRM" evidence="4">
    <location>
        <begin position="2"/>
        <end position="98"/>
    </location>
</feature>
<evidence type="ECO:0000256" key="3">
    <source>
        <dbReference type="SAM" id="MobiDB-lite"/>
    </source>
</evidence>
<dbReference type="AlphaFoldDB" id="A0A133XJ14"/>
<dbReference type="RefSeq" id="WP_066882726.1">
    <property type="nucleotide sequence ID" value="NZ_LODL01000019.1"/>
</dbReference>
<dbReference type="Pfam" id="PF01985">
    <property type="entry name" value="CRS1_YhbY"/>
    <property type="match status" value="1"/>
</dbReference>
<dbReference type="InterPro" id="IPR001890">
    <property type="entry name" value="RNA-binding_CRM"/>
</dbReference>
<feature type="compositionally biased region" description="Polar residues" evidence="3">
    <location>
        <begin position="93"/>
        <end position="103"/>
    </location>
</feature>
<evidence type="ECO:0000313" key="5">
    <source>
        <dbReference type="EMBL" id="KXB30928.1"/>
    </source>
</evidence>
<name>A0A133XJ14_9RHOO</name>
<organism evidence="5 6">
    <name type="scientific">Dechloromonas denitrificans</name>
    <dbReference type="NCBI Taxonomy" id="281362"/>
    <lineage>
        <taxon>Bacteria</taxon>
        <taxon>Pseudomonadati</taxon>
        <taxon>Pseudomonadota</taxon>
        <taxon>Betaproteobacteria</taxon>
        <taxon>Rhodocyclales</taxon>
        <taxon>Azonexaceae</taxon>
        <taxon>Dechloromonas</taxon>
    </lineage>
</organism>
<dbReference type="STRING" id="281362.AT959_09460"/>
<reference evidence="5 6" key="1">
    <citation type="submission" date="2015-12" db="EMBL/GenBank/DDBJ databases">
        <title>Nitrous oxide reduction kinetics distinguish bacteria harboring typical versus atypical NosZ.</title>
        <authorList>
            <person name="Yoon S."/>
            <person name="Nissen S."/>
            <person name="Park D."/>
            <person name="Sanford R.A."/>
            <person name="Loeffler F.E."/>
        </authorList>
    </citation>
    <scope>NUCLEOTIDE SEQUENCE [LARGE SCALE GENOMIC DNA]</scope>
    <source>
        <strain evidence="5 6">ATCC BAA-841</strain>
    </source>
</reference>
<dbReference type="SMART" id="SM01103">
    <property type="entry name" value="CRS1_YhbY"/>
    <property type="match status" value="1"/>
</dbReference>
<dbReference type="EMBL" id="LODL01000019">
    <property type="protein sequence ID" value="KXB30928.1"/>
    <property type="molecule type" value="Genomic_DNA"/>
</dbReference>
<dbReference type="SUPFAM" id="SSF75471">
    <property type="entry name" value="YhbY-like"/>
    <property type="match status" value="1"/>
</dbReference>
<keyword evidence="6" id="KW-1185">Reference proteome</keyword>
<keyword evidence="1 2" id="KW-0694">RNA-binding</keyword>
<proteinExistence type="predicted"/>
<dbReference type="InterPro" id="IPR035920">
    <property type="entry name" value="YhbY-like_sf"/>
</dbReference>
<gene>
    <name evidence="5" type="ORF">AT959_09460</name>
</gene>
<evidence type="ECO:0000256" key="2">
    <source>
        <dbReference type="PROSITE-ProRule" id="PRU00626"/>
    </source>
</evidence>